<accession>A0AA38X7L4</accession>
<name>A0AA38X7L4_9EURO</name>
<evidence type="ECO:0008006" key="3">
    <source>
        <dbReference type="Google" id="ProtNLM"/>
    </source>
</evidence>
<comment type="caution">
    <text evidence="1">The sequence shown here is derived from an EMBL/GenBank/DDBJ whole genome shotgun (WGS) entry which is preliminary data.</text>
</comment>
<evidence type="ECO:0000313" key="1">
    <source>
        <dbReference type="EMBL" id="KAJ9608101.1"/>
    </source>
</evidence>
<dbReference type="Proteomes" id="UP001172673">
    <property type="component" value="Unassembled WGS sequence"/>
</dbReference>
<gene>
    <name evidence="1" type="ORF">H2200_007089</name>
</gene>
<keyword evidence="2" id="KW-1185">Reference proteome</keyword>
<evidence type="ECO:0000313" key="2">
    <source>
        <dbReference type="Proteomes" id="UP001172673"/>
    </source>
</evidence>
<proteinExistence type="predicted"/>
<reference evidence="1" key="1">
    <citation type="submission" date="2022-10" db="EMBL/GenBank/DDBJ databases">
        <title>Culturing micro-colonial fungi from biological soil crusts in the Mojave desert and describing Neophaeococcomyces mojavensis, and introducing the new genera and species Taxawa tesnikishii.</title>
        <authorList>
            <person name="Kurbessoian T."/>
            <person name="Stajich J.E."/>
        </authorList>
    </citation>
    <scope>NUCLEOTIDE SEQUENCE</scope>
    <source>
        <strain evidence="1">TK_41</strain>
    </source>
</reference>
<dbReference type="EMBL" id="JAPDRK010000010">
    <property type="protein sequence ID" value="KAJ9608101.1"/>
    <property type="molecule type" value="Genomic_DNA"/>
</dbReference>
<organism evidence="1 2">
    <name type="scientific">Cladophialophora chaetospira</name>
    <dbReference type="NCBI Taxonomy" id="386627"/>
    <lineage>
        <taxon>Eukaryota</taxon>
        <taxon>Fungi</taxon>
        <taxon>Dikarya</taxon>
        <taxon>Ascomycota</taxon>
        <taxon>Pezizomycotina</taxon>
        <taxon>Eurotiomycetes</taxon>
        <taxon>Chaetothyriomycetidae</taxon>
        <taxon>Chaetothyriales</taxon>
        <taxon>Herpotrichiellaceae</taxon>
        <taxon>Cladophialophora</taxon>
    </lineage>
</organism>
<dbReference type="AlphaFoldDB" id="A0AA38X7L4"/>
<sequence>MAAEGVLLVWLAPEEGSLPAFRTWHHGGGFVSTIPGVTGYSALSAQDEVEEHTPYRFQIAYFVDDVQAITSNIYDNAMATKPNCVKSADWHLYRSLLIEGVKTMPSGSVCVQVGQTPGDDPGVLQDFDQWFRKEHLPMLTKVPGWRAGRRMEFVNHVGGVQREYAAPFIANHRYLPENGLNGPEWQESVHTEWTAKVRGYMIKPNHRRIWTIEKEVLLE</sequence>
<protein>
    <recommendedName>
        <fullName evidence="3">EthD domain-containing protein</fullName>
    </recommendedName>
</protein>